<reference evidence="2 3" key="1">
    <citation type="submission" date="2019-12" db="EMBL/GenBank/DDBJ databases">
        <title>Chromosome-level assembly of the Caenorhabditis remanei genome.</title>
        <authorList>
            <person name="Teterina A.A."/>
            <person name="Willis J.H."/>
            <person name="Phillips P.C."/>
        </authorList>
    </citation>
    <scope>NUCLEOTIDE SEQUENCE [LARGE SCALE GENOMIC DNA]</scope>
    <source>
        <strain evidence="2 3">PX506</strain>
        <tissue evidence="2">Whole organism</tissue>
    </source>
</reference>
<evidence type="ECO:0000313" key="2">
    <source>
        <dbReference type="EMBL" id="KAF1750282.1"/>
    </source>
</evidence>
<sequence length="177" mass="20039">MILAFLAVQFLYRACVISKPSWTKYFDGWKYILWLFYTFLGGILWSLASTLTFPDETTLSYMRNEVLQNYGVEIKTVPHLAVLAYVAAPTIFFQLPGFVVLVSPFFDFKLSFHSGVVALGFSAYPMVDTLIVLRVVTEYKNAYKRFLQSFAKDCIEFLGGDTPRNPPATVTNALAII</sequence>
<dbReference type="GeneID" id="9819069"/>
<comment type="caution">
    <text evidence="2">The sequence shown here is derived from an EMBL/GenBank/DDBJ whole genome shotgun (WGS) entry which is preliminary data.</text>
</comment>
<evidence type="ECO:0000256" key="1">
    <source>
        <dbReference type="SAM" id="Phobius"/>
    </source>
</evidence>
<feature type="transmembrane region" description="Helical" evidence="1">
    <location>
        <begin position="112"/>
        <end position="136"/>
    </location>
</feature>
<name>A0A6A5G6F8_CAERE</name>
<feature type="transmembrane region" description="Helical" evidence="1">
    <location>
        <begin position="82"/>
        <end position="106"/>
    </location>
</feature>
<dbReference type="Proteomes" id="UP000483820">
    <property type="component" value="Chromosome V"/>
</dbReference>
<dbReference type="PANTHER" id="PTHR46000:SF10">
    <property type="entry name" value="SEVEN TM RECEPTOR"/>
    <property type="match status" value="1"/>
</dbReference>
<dbReference type="RefSeq" id="XP_053580634.1">
    <property type="nucleotide sequence ID" value="XM_053731721.1"/>
</dbReference>
<dbReference type="AlphaFoldDB" id="A0A6A5G6F8"/>
<dbReference type="Pfam" id="PF10326">
    <property type="entry name" value="7TM_GPCR_Str"/>
    <property type="match status" value="2"/>
</dbReference>
<dbReference type="PANTHER" id="PTHR46000">
    <property type="entry name" value="SEVEN TM RECEPTOR-RELATED"/>
    <property type="match status" value="1"/>
</dbReference>
<gene>
    <name evidence="2" type="ORF">GCK72_016830</name>
</gene>
<keyword evidence="1" id="KW-1133">Transmembrane helix</keyword>
<organism evidence="2 3">
    <name type="scientific">Caenorhabditis remanei</name>
    <name type="common">Caenorhabditis vulgaris</name>
    <dbReference type="NCBI Taxonomy" id="31234"/>
    <lineage>
        <taxon>Eukaryota</taxon>
        <taxon>Metazoa</taxon>
        <taxon>Ecdysozoa</taxon>
        <taxon>Nematoda</taxon>
        <taxon>Chromadorea</taxon>
        <taxon>Rhabditida</taxon>
        <taxon>Rhabditina</taxon>
        <taxon>Rhabditomorpha</taxon>
        <taxon>Rhabditoidea</taxon>
        <taxon>Rhabditidae</taxon>
        <taxon>Peloderinae</taxon>
        <taxon>Caenorhabditis</taxon>
    </lineage>
</organism>
<dbReference type="CTD" id="9819069"/>
<evidence type="ECO:0000313" key="3">
    <source>
        <dbReference type="Proteomes" id="UP000483820"/>
    </source>
</evidence>
<proteinExistence type="predicted"/>
<keyword evidence="1" id="KW-0472">Membrane</keyword>
<dbReference type="KEGG" id="crq:GCK72_016830"/>
<feature type="transmembrane region" description="Helical" evidence="1">
    <location>
        <begin position="31"/>
        <end position="53"/>
    </location>
</feature>
<dbReference type="EMBL" id="WUAV01000005">
    <property type="protein sequence ID" value="KAF1750282.1"/>
    <property type="molecule type" value="Genomic_DNA"/>
</dbReference>
<keyword evidence="1" id="KW-0812">Transmembrane</keyword>
<protein>
    <submittedName>
        <fullName evidence="2">Uncharacterized protein</fullName>
    </submittedName>
</protein>
<dbReference type="InterPro" id="IPR019428">
    <property type="entry name" value="7TM_GPCR_serpentine_rcpt_Str"/>
</dbReference>
<accession>A0A6A5G6F8</accession>